<evidence type="ECO:0000313" key="2">
    <source>
        <dbReference type="EMBL" id="AHH15357.1"/>
    </source>
</evidence>
<protein>
    <submittedName>
        <fullName evidence="2">Alpha/beta hydrolase family protein</fullName>
    </submittedName>
</protein>
<keyword evidence="3" id="KW-1185">Reference proteome</keyword>
<dbReference type="PANTHER" id="PTHR43433">
    <property type="entry name" value="HYDROLASE, ALPHA/BETA FOLD FAMILY PROTEIN"/>
    <property type="match status" value="1"/>
</dbReference>
<dbReference type="OrthoDB" id="4944883at2"/>
<dbReference type="RefSeq" id="WP_025346887.1">
    <property type="nucleotide sequence ID" value="NZ_CP006850.1"/>
</dbReference>
<evidence type="ECO:0000313" key="3">
    <source>
        <dbReference type="Proteomes" id="UP000019150"/>
    </source>
</evidence>
<evidence type="ECO:0000259" key="1">
    <source>
        <dbReference type="Pfam" id="PF00561"/>
    </source>
</evidence>
<dbReference type="InterPro" id="IPR029058">
    <property type="entry name" value="AB_hydrolase_fold"/>
</dbReference>
<organism evidence="2 3">
    <name type="scientific">Nocardia nova SH22a</name>
    <dbReference type="NCBI Taxonomy" id="1415166"/>
    <lineage>
        <taxon>Bacteria</taxon>
        <taxon>Bacillati</taxon>
        <taxon>Actinomycetota</taxon>
        <taxon>Actinomycetes</taxon>
        <taxon>Mycobacteriales</taxon>
        <taxon>Nocardiaceae</taxon>
        <taxon>Nocardia</taxon>
    </lineage>
</organism>
<dbReference type="GO" id="GO:0016787">
    <property type="term" value="F:hydrolase activity"/>
    <property type="evidence" value="ECO:0007669"/>
    <property type="project" value="UniProtKB-KW"/>
</dbReference>
<dbReference type="EMBL" id="CP006850">
    <property type="protein sequence ID" value="AHH15357.1"/>
    <property type="molecule type" value="Genomic_DNA"/>
</dbReference>
<proteinExistence type="predicted"/>
<accession>W5T866</accession>
<dbReference type="Pfam" id="PF00561">
    <property type="entry name" value="Abhydrolase_1"/>
    <property type="match status" value="1"/>
</dbReference>
<dbReference type="PATRIC" id="fig|1415166.3.peg.556"/>
<dbReference type="eggNOG" id="COG2021">
    <property type="taxonomic scope" value="Bacteria"/>
</dbReference>
<dbReference type="PRINTS" id="PR00111">
    <property type="entry name" value="ABHYDROLASE"/>
</dbReference>
<keyword evidence="2" id="KW-0378">Hydrolase</keyword>
<dbReference type="InterPro" id="IPR000073">
    <property type="entry name" value="AB_hydrolase_1"/>
</dbReference>
<dbReference type="Proteomes" id="UP000019150">
    <property type="component" value="Chromosome"/>
</dbReference>
<feature type="domain" description="AB hydrolase-1" evidence="1">
    <location>
        <begin position="24"/>
        <end position="249"/>
    </location>
</feature>
<dbReference type="InterPro" id="IPR050471">
    <property type="entry name" value="AB_hydrolase"/>
</dbReference>
<dbReference type="KEGG" id="nno:NONO_c05440"/>
<reference evidence="2 3" key="1">
    <citation type="journal article" date="2014" name="Appl. Environ. Microbiol.">
        <title>Insights into the Microbial Degradation of Rubber and Gutta-Percha by Analysis of the Complete Genome of Nocardia nova SH22a.</title>
        <authorList>
            <person name="Luo Q."/>
            <person name="Hiessl S."/>
            <person name="Poehlein A."/>
            <person name="Daniel R."/>
            <person name="Steinbuchel A."/>
        </authorList>
    </citation>
    <scope>NUCLEOTIDE SEQUENCE [LARGE SCALE GENOMIC DNA]</scope>
    <source>
        <strain evidence="2">SH22a</strain>
    </source>
</reference>
<dbReference type="PANTHER" id="PTHR43433:SF5">
    <property type="entry name" value="AB HYDROLASE-1 DOMAIN-CONTAINING PROTEIN"/>
    <property type="match status" value="1"/>
</dbReference>
<dbReference type="AlphaFoldDB" id="W5T866"/>
<name>W5T866_9NOCA</name>
<dbReference type="STRING" id="1415166.NONO_c05440"/>
<dbReference type="HOGENOM" id="CLU_020336_50_1_11"/>
<dbReference type="SUPFAM" id="SSF53474">
    <property type="entry name" value="alpha/beta-Hydrolases"/>
    <property type="match status" value="1"/>
</dbReference>
<sequence length="270" mass="29016">MRIATARLDGGEARVAYELTGTGPAVILVHGTAAARDQWAPLTERIADRYTVVALDYSGSGDTTDHGGPLTVADLAAEVLAVVEHAGIRRFHLVGHSLGAVVAAQVAATVPERVRSLFLHAAWVRTDVRMDSEFRYWIELLRHDAERGTDLFPRMLPLMAFGPRYWDNTTAADNDALVKQLAGVIALGAIRQTEVDRAVDLTGLLDRITAPTLVLASAHDRIIPAAQQQALLAAIPDARYAEIDAGHGAPGEDSDGFIAKVAGFLDDRTR</sequence>
<dbReference type="Gene3D" id="3.40.50.1820">
    <property type="entry name" value="alpha/beta hydrolase"/>
    <property type="match status" value="1"/>
</dbReference>
<gene>
    <name evidence="2" type="ORF">NONO_c05440</name>
</gene>